<dbReference type="Gene3D" id="3.30.110.90">
    <property type="entry name" value="Amidohydrolase"/>
    <property type="match status" value="1"/>
</dbReference>
<dbReference type="Pfam" id="PF01979">
    <property type="entry name" value="Amidohydro_1"/>
    <property type="match status" value="1"/>
</dbReference>
<evidence type="ECO:0000259" key="1">
    <source>
        <dbReference type="Pfam" id="PF01979"/>
    </source>
</evidence>
<dbReference type="PANTHER" id="PTHR43135:SF3">
    <property type="entry name" value="ALPHA-D-RIBOSE 1-METHYLPHOSPHONATE 5-TRIPHOSPHATE DIPHOSPHATASE"/>
    <property type="match status" value="1"/>
</dbReference>
<dbReference type="InterPro" id="IPR011059">
    <property type="entry name" value="Metal-dep_hydrolase_composite"/>
</dbReference>
<dbReference type="OrthoDB" id="194468at2759"/>
<dbReference type="GO" id="GO:0016810">
    <property type="term" value="F:hydrolase activity, acting on carbon-nitrogen (but not peptide) bonds"/>
    <property type="evidence" value="ECO:0007669"/>
    <property type="project" value="InterPro"/>
</dbReference>
<dbReference type="Gene3D" id="1.20.58.520">
    <property type="entry name" value="Amidohydrolase"/>
    <property type="match status" value="1"/>
</dbReference>
<dbReference type="Gene3D" id="3.40.50.10910">
    <property type="entry name" value="Amidohydrolase"/>
    <property type="match status" value="1"/>
</dbReference>
<feature type="domain" description="Amidohydrolase-related" evidence="1">
    <location>
        <begin position="75"/>
        <end position="355"/>
    </location>
</feature>
<accession>A0A9Q8Q951</accession>
<evidence type="ECO:0000313" key="2">
    <source>
        <dbReference type="EMBL" id="UNI14818.1"/>
    </source>
</evidence>
<dbReference type="GeneID" id="72063373"/>
<dbReference type="SUPFAM" id="SSF51338">
    <property type="entry name" value="Composite domain of metallo-dependent hydrolases"/>
    <property type="match status" value="1"/>
</dbReference>
<dbReference type="AlphaFoldDB" id="A0A9Q8Q951"/>
<dbReference type="InterPro" id="IPR006680">
    <property type="entry name" value="Amidohydro-rel"/>
</dbReference>
<dbReference type="RefSeq" id="XP_047838299.1">
    <property type="nucleotide sequence ID" value="XM_047982336.1"/>
</dbReference>
<dbReference type="Proteomes" id="UP000829364">
    <property type="component" value="Chromosome 1"/>
</dbReference>
<name>A0A9Q8Q951_9HYPO</name>
<dbReference type="KEGG" id="ptkz:JDV02_001410"/>
<protein>
    <recommendedName>
        <fullName evidence="1">Amidohydrolase-related domain-containing protein</fullName>
    </recommendedName>
</protein>
<dbReference type="PANTHER" id="PTHR43135">
    <property type="entry name" value="ALPHA-D-RIBOSE 1-METHYLPHOSPHONATE 5-TRIPHOSPHATE DIPHOSPHATASE"/>
    <property type="match status" value="1"/>
</dbReference>
<keyword evidence="3" id="KW-1185">Reference proteome</keyword>
<dbReference type="InterPro" id="IPR051781">
    <property type="entry name" value="Metallo-dep_Hydrolase"/>
</dbReference>
<dbReference type="InterPro" id="IPR032466">
    <property type="entry name" value="Metal_Hydrolase"/>
</dbReference>
<organism evidence="2 3">
    <name type="scientific">Purpureocillium takamizusanense</name>
    <dbReference type="NCBI Taxonomy" id="2060973"/>
    <lineage>
        <taxon>Eukaryota</taxon>
        <taxon>Fungi</taxon>
        <taxon>Dikarya</taxon>
        <taxon>Ascomycota</taxon>
        <taxon>Pezizomycotina</taxon>
        <taxon>Sordariomycetes</taxon>
        <taxon>Hypocreomycetidae</taxon>
        <taxon>Hypocreales</taxon>
        <taxon>Ophiocordycipitaceae</taxon>
        <taxon>Purpureocillium</taxon>
    </lineage>
</organism>
<dbReference type="Gene3D" id="2.30.40.10">
    <property type="entry name" value="Urease, subunit C, domain 1"/>
    <property type="match status" value="1"/>
</dbReference>
<sequence length="375" mass="39905">MTIISITDVDLFDGVGIKHVRNQCFQASPGNVLEPKSSPDVVIDGSGCTLMPGLIDCKVDIDACPMALPSFAACGVTTVIDLVSTSAENQAMRRESRHPKMPSYLGCGCVLRPETVASEGLFSFRAVRVVRTPAEATRLVEELIADPARADYINAIADQPGLDSDTLEATVAAAHRHGKLAIAHASQTKAYDAALLAGFDIVTAVPVDGPLGEEMAQGFAQRGIAVVPTLCFVQKALQDETTRNGRNFGHAVAAVKQLYSAGVCICAGTAAYQHRSTGIPFGTSLLDELELLSRAGLSNLDALRSATFVPASVFRLHDRGSVDRGKRADLVLVYGSPLSDLNAMRRIRQAWIEGVEVQVEMKLEVKAEAEAESKG</sequence>
<dbReference type="EMBL" id="CP086354">
    <property type="protein sequence ID" value="UNI14818.1"/>
    <property type="molecule type" value="Genomic_DNA"/>
</dbReference>
<evidence type="ECO:0000313" key="3">
    <source>
        <dbReference type="Proteomes" id="UP000829364"/>
    </source>
</evidence>
<proteinExistence type="predicted"/>
<dbReference type="SUPFAM" id="SSF51556">
    <property type="entry name" value="Metallo-dependent hydrolases"/>
    <property type="match status" value="1"/>
</dbReference>
<reference evidence="2" key="1">
    <citation type="submission" date="2021-11" db="EMBL/GenBank/DDBJ databases">
        <title>Purpureocillium_takamizusanense_genome.</title>
        <authorList>
            <person name="Nguyen N.-H."/>
        </authorList>
    </citation>
    <scope>NUCLEOTIDE SEQUENCE</scope>
    <source>
        <strain evidence="2">PT3</strain>
    </source>
</reference>
<gene>
    <name evidence="2" type="ORF">JDV02_001410</name>
</gene>